<dbReference type="Proteomes" id="UP000269289">
    <property type="component" value="Unassembled WGS sequence"/>
</dbReference>
<accession>A0A3M2JCU5</accession>
<dbReference type="GO" id="GO:0003700">
    <property type="term" value="F:DNA-binding transcription factor activity"/>
    <property type="evidence" value="ECO:0007669"/>
    <property type="project" value="InterPro"/>
</dbReference>
<evidence type="ECO:0000313" key="3">
    <source>
        <dbReference type="Proteomes" id="UP000269289"/>
    </source>
</evidence>
<organism evidence="2 3">
    <name type="scientific">Cellulomonas triticagri</name>
    <dbReference type="NCBI Taxonomy" id="2483352"/>
    <lineage>
        <taxon>Bacteria</taxon>
        <taxon>Bacillati</taxon>
        <taxon>Actinomycetota</taxon>
        <taxon>Actinomycetes</taxon>
        <taxon>Micrococcales</taxon>
        <taxon>Cellulomonadaceae</taxon>
        <taxon>Cellulomonas</taxon>
    </lineage>
</organism>
<comment type="caution">
    <text evidence="2">The sequence shown here is derived from an EMBL/GenBank/DDBJ whole genome shotgun (WGS) entry which is preliminary data.</text>
</comment>
<gene>
    <name evidence="2" type="ORF">EBM89_10395</name>
</gene>
<protein>
    <submittedName>
        <fullName evidence="2">Uncharacterized protein</fullName>
    </submittedName>
</protein>
<dbReference type="GO" id="GO:0006352">
    <property type="term" value="P:DNA-templated transcription initiation"/>
    <property type="evidence" value="ECO:0007669"/>
    <property type="project" value="InterPro"/>
</dbReference>
<dbReference type="Gene3D" id="1.10.1740.10">
    <property type="match status" value="1"/>
</dbReference>
<evidence type="ECO:0000256" key="1">
    <source>
        <dbReference type="SAM" id="MobiDB-lite"/>
    </source>
</evidence>
<dbReference type="AlphaFoldDB" id="A0A3M2JCU5"/>
<dbReference type="InterPro" id="IPR013325">
    <property type="entry name" value="RNA_pol_sigma_r2"/>
</dbReference>
<sequence>MPDAELRAELVTFAAARLARAGARSPAVRSGLGDVHAAAQDAVGDALEVLWARRAAFAGVRDPRTWAFGVVRTCCARAARAAARRGLREMPLGDCEETWPRPAWRTGEAENTAAPSGVGDGGTGPGAGPVAGVWAVRAALCTQVGPLVWELVVEVACGPGTPRALALREALASQARAAADGEGVDVAAVLGAARVPLHAWARARTEAGLPLDPTVALAHGVGTGLLRTRRALATWWMTTRPGPVDVDAVVAAGLVDDLPPTQQAASAAAVLTWCAPQLPATAPTLAQTPTARIGPGCQTHPGAAGPRRRGGADVPAVLALAGGRRGVCAPTDVIAVDAPAGARPRRDG</sequence>
<proteinExistence type="predicted"/>
<feature type="region of interest" description="Disordered" evidence="1">
    <location>
        <begin position="103"/>
        <end position="125"/>
    </location>
</feature>
<keyword evidence="3" id="KW-1185">Reference proteome</keyword>
<reference evidence="2 3" key="1">
    <citation type="submission" date="2018-10" db="EMBL/GenBank/DDBJ databases">
        <title>Isolation, diversity and antifungal activity of actinobacteria from wheat.</title>
        <authorList>
            <person name="Han C."/>
        </authorList>
    </citation>
    <scope>NUCLEOTIDE SEQUENCE [LARGE SCALE GENOMIC DNA]</scope>
    <source>
        <strain evidence="2 3">NEAU-YY56</strain>
    </source>
</reference>
<dbReference type="EMBL" id="RFFI01000050">
    <property type="protein sequence ID" value="RMI09383.1"/>
    <property type="molecule type" value="Genomic_DNA"/>
</dbReference>
<name>A0A3M2JCU5_9CELL</name>
<dbReference type="SUPFAM" id="SSF88946">
    <property type="entry name" value="Sigma2 domain of RNA polymerase sigma factors"/>
    <property type="match status" value="1"/>
</dbReference>
<evidence type="ECO:0000313" key="2">
    <source>
        <dbReference type="EMBL" id="RMI09383.1"/>
    </source>
</evidence>